<comment type="caution">
    <text evidence="1">The sequence shown here is derived from an EMBL/GenBank/DDBJ whole genome shotgun (WGS) entry which is preliminary data.</text>
</comment>
<proteinExistence type="predicted"/>
<dbReference type="Proteomes" id="UP000708208">
    <property type="component" value="Unassembled WGS sequence"/>
</dbReference>
<dbReference type="EMBL" id="CAJVCH010072112">
    <property type="protein sequence ID" value="CAG7720616.1"/>
    <property type="molecule type" value="Genomic_DNA"/>
</dbReference>
<accession>A0A8J2NPB7</accession>
<reference evidence="1" key="1">
    <citation type="submission" date="2021-06" db="EMBL/GenBank/DDBJ databases">
        <authorList>
            <person name="Hodson N. C."/>
            <person name="Mongue J. A."/>
            <person name="Jaron S. K."/>
        </authorList>
    </citation>
    <scope>NUCLEOTIDE SEQUENCE</scope>
</reference>
<evidence type="ECO:0000313" key="2">
    <source>
        <dbReference type="Proteomes" id="UP000708208"/>
    </source>
</evidence>
<name>A0A8J2NPB7_9HEXA</name>
<organism evidence="1 2">
    <name type="scientific">Allacma fusca</name>
    <dbReference type="NCBI Taxonomy" id="39272"/>
    <lineage>
        <taxon>Eukaryota</taxon>
        <taxon>Metazoa</taxon>
        <taxon>Ecdysozoa</taxon>
        <taxon>Arthropoda</taxon>
        <taxon>Hexapoda</taxon>
        <taxon>Collembola</taxon>
        <taxon>Symphypleona</taxon>
        <taxon>Sminthuridae</taxon>
        <taxon>Allacma</taxon>
    </lineage>
</organism>
<gene>
    <name evidence="1" type="ORF">AFUS01_LOCUS9886</name>
</gene>
<dbReference type="OrthoDB" id="6779345at2759"/>
<evidence type="ECO:0000313" key="1">
    <source>
        <dbReference type="EMBL" id="CAG7720616.1"/>
    </source>
</evidence>
<keyword evidence="2" id="KW-1185">Reference proteome</keyword>
<sequence>MDNYDLIVPREVIEGPRNSPVLTKTELGWLVAGDIAIHKSRVDPDIVFTVTEETDDLHGMVKDFFNSENFGAEFPSGKSSTVPDRAMDIQDDTTKRIGQRFETGLLWGRIS</sequence>
<dbReference type="AlphaFoldDB" id="A0A8J2NPB7"/>
<protein>
    <submittedName>
        <fullName evidence="1">Uncharacterized protein</fullName>
    </submittedName>
</protein>